<gene>
    <name evidence="2" type="ORF">OLC1_LOCUS12299</name>
</gene>
<keyword evidence="3" id="KW-1185">Reference proteome</keyword>
<proteinExistence type="predicted"/>
<dbReference type="AlphaFoldDB" id="A0AAV1D5N2"/>
<evidence type="ECO:0000313" key="3">
    <source>
        <dbReference type="Proteomes" id="UP001161247"/>
    </source>
</evidence>
<dbReference type="Proteomes" id="UP001161247">
    <property type="component" value="Chromosome 4"/>
</dbReference>
<dbReference type="EMBL" id="OX459121">
    <property type="protein sequence ID" value="CAI9103070.1"/>
    <property type="molecule type" value="Genomic_DNA"/>
</dbReference>
<feature type="region of interest" description="Disordered" evidence="1">
    <location>
        <begin position="57"/>
        <end position="89"/>
    </location>
</feature>
<name>A0AAV1D5N2_OLDCO</name>
<evidence type="ECO:0000313" key="2">
    <source>
        <dbReference type="EMBL" id="CAI9103070.1"/>
    </source>
</evidence>
<organism evidence="2 3">
    <name type="scientific">Oldenlandia corymbosa var. corymbosa</name>
    <dbReference type="NCBI Taxonomy" id="529605"/>
    <lineage>
        <taxon>Eukaryota</taxon>
        <taxon>Viridiplantae</taxon>
        <taxon>Streptophyta</taxon>
        <taxon>Embryophyta</taxon>
        <taxon>Tracheophyta</taxon>
        <taxon>Spermatophyta</taxon>
        <taxon>Magnoliopsida</taxon>
        <taxon>eudicotyledons</taxon>
        <taxon>Gunneridae</taxon>
        <taxon>Pentapetalae</taxon>
        <taxon>asterids</taxon>
        <taxon>lamiids</taxon>
        <taxon>Gentianales</taxon>
        <taxon>Rubiaceae</taxon>
        <taxon>Rubioideae</taxon>
        <taxon>Spermacoceae</taxon>
        <taxon>Hedyotis-Oldenlandia complex</taxon>
        <taxon>Oldenlandia</taxon>
    </lineage>
</organism>
<feature type="compositionally biased region" description="Basic and acidic residues" evidence="1">
    <location>
        <begin position="57"/>
        <end position="72"/>
    </location>
</feature>
<protein>
    <submittedName>
        <fullName evidence="2">OLC1v1001502C1</fullName>
    </submittedName>
</protein>
<accession>A0AAV1D5N2</accession>
<evidence type="ECO:0000256" key="1">
    <source>
        <dbReference type="SAM" id="MobiDB-lite"/>
    </source>
</evidence>
<sequence length="89" mass="10203">MLDRLKNPPPLHPSARELTVGEAMEFKRKVKVLENEFHSKTTPLLETVVTICERESELRKADGSDPEKKRSSYGDMRGAYSLEEELNNK</sequence>
<reference evidence="2" key="1">
    <citation type="submission" date="2023-03" db="EMBL/GenBank/DDBJ databases">
        <authorList>
            <person name="Julca I."/>
        </authorList>
    </citation>
    <scope>NUCLEOTIDE SEQUENCE</scope>
</reference>